<gene>
    <name evidence="1" type="ORF">ABW16_11765</name>
    <name evidence="2" type="ORF">K3U94_15280</name>
</gene>
<proteinExistence type="predicted"/>
<dbReference type="KEGG" id="mher:K3U94_15280"/>
<sequence length="102" mass="11000">MGIAGQSSVHILAEWYRPAITDEPLGRSIARIIETAAAVSASGSPVRLRATLAIPDDEIVFAVFDSASEQTVAQVCREAGCPAQRLTAGIDIRFWRRSPKFS</sequence>
<dbReference type="OrthoDB" id="4731035at2"/>
<reference evidence="1 3" key="1">
    <citation type="submission" date="2015-05" db="EMBL/GenBank/DDBJ databases">
        <title>Genome sequence of Mycobacterium heraklionense Davo strain.</title>
        <authorList>
            <person name="Greninger A.L."/>
            <person name="Cunningham G."/>
            <person name="Miller S."/>
        </authorList>
    </citation>
    <scope>NUCLEOTIDE SEQUENCE [LARGE SCALE GENOMIC DNA]</scope>
    <source>
        <strain evidence="1 3">Davo</strain>
    </source>
</reference>
<evidence type="ECO:0000313" key="3">
    <source>
        <dbReference type="Proteomes" id="UP000036464"/>
    </source>
</evidence>
<protein>
    <submittedName>
        <fullName evidence="2">Uncharacterized protein</fullName>
    </submittedName>
</protein>
<dbReference type="EMBL" id="LDPO01000008">
    <property type="protein sequence ID" value="KLO28785.1"/>
    <property type="molecule type" value="Genomic_DNA"/>
</dbReference>
<evidence type="ECO:0000313" key="2">
    <source>
        <dbReference type="EMBL" id="QZA06384.1"/>
    </source>
</evidence>
<dbReference type="EMBL" id="CP080997">
    <property type="protein sequence ID" value="QZA06384.1"/>
    <property type="molecule type" value="Genomic_DNA"/>
</dbReference>
<dbReference type="Proteomes" id="UP000825008">
    <property type="component" value="Chromosome"/>
</dbReference>
<reference evidence="2" key="2">
    <citation type="submission" date="2021-08" db="EMBL/GenBank/DDBJ databases">
        <title>Whole genome sequencing of non-tuberculosis mycobacteria type-strains.</title>
        <authorList>
            <person name="Igarashi Y."/>
            <person name="Osugi A."/>
            <person name="Mitarai S."/>
        </authorList>
    </citation>
    <scope>NUCLEOTIDE SEQUENCE</scope>
    <source>
        <strain evidence="2">JCM 30995</strain>
    </source>
</reference>
<name>A0A9X7WF79_9MYCO</name>
<accession>A0A9X7WF79</accession>
<dbReference type="AlphaFoldDB" id="A0A9X7WF79"/>
<evidence type="ECO:0000313" key="4">
    <source>
        <dbReference type="Proteomes" id="UP000825008"/>
    </source>
</evidence>
<evidence type="ECO:0000313" key="1">
    <source>
        <dbReference type="EMBL" id="KLO28785.1"/>
    </source>
</evidence>
<dbReference type="Proteomes" id="UP000036464">
    <property type="component" value="Unassembled WGS sequence"/>
</dbReference>
<organism evidence="2 4">
    <name type="scientific">Mycolicibacter heraklionensis</name>
    <dbReference type="NCBI Taxonomy" id="512402"/>
    <lineage>
        <taxon>Bacteria</taxon>
        <taxon>Bacillati</taxon>
        <taxon>Actinomycetota</taxon>
        <taxon>Actinomycetes</taxon>
        <taxon>Mycobacteriales</taxon>
        <taxon>Mycobacteriaceae</taxon>
        <taxon>Mycolicibacter</taxon>
    </lineage>
</organism>
<dbReference type="RefSeq" id="WP_047319344.1">
    <property type="nucleotide sequence ID" value="NZ_CP080997.1"/>
</dbReference>
<keyword evidence="3" id="KW-1185">Reference proteome</keyword>